<dbReference type="PROSITE" id="PS50922">
    <property type="entry name" value="TLC"/>
    <property type="match status" value="1"/>
</dbReference>
<evidence type="ECO:0000256" key="2">
    <source>
        <dbReference type="ARBA" id="ARBA00022692"/>
    </source>
</evidence>
<feature type="transmembrane region" description="Helical" evidence="7">
    <location>
        <begin position="173"/>
        <end position="199"/>
    </location>
</feature>
<dbReference type="EMBL" id="KZ819680">
    <property type="protein sequence ID" value="PWN24578.1"/>
    <property type="molecule type" value="Genomic_DNA"/>
</dbReference>
<dbReference type="RefSeq" id="XP_025359190.1">
    <property type="nucleotide sequence ID" value="XM_025507592.1"/>
</dbReference>
<feature type="transmembrane region" description="Helical" evidence="7">
    <location>
        <begin position="12"/>
        <end position="33"/>
    </location>
</feature>
<evidence type="ECO:0000313" key="10">
    <source>
        <dbReference type="Proteomes" id="UP000245884"/>
    </source>
</evidence>
<dbReference type="InterPro" id="IPR006634">
    <property type="entry name" value="TLC-dom"/>
</dbReference>
<dbReference type="PANTHER" id="PTHR13439:SF0">
    <property type="entry name" value="TOPOISOMERASE I DAMAGE AFFECTED PROTEIN 4"/>
    <property type="match status" value="1"/>
</dbReference>
<dbReference type="InterPro" id="IPR050846">
    <property type="entry name" value="TLCD"/>
</dbReference>
<feature type="region of interest" description="Disordered" evidence="6">
    <location>
        <begin position="251"/>
        <end position="290"/>
    </location>
</feature>
<keyword evidence="4 5" id="KW-0472">Membrane</keyword>
<dbReference type="OrthoDB" id="10266980at2759"/>
<dbReference type="PANTHER" id="PTHR13439">
    <property type="entry name" value="CT120 PROTEIN"/>
    <property type="match status" value="1"/>
</dbReference>
<dbReference type="GeneID" id="37029415"/>
<dbReference type="Proteomes" id="UP000245884">
    <property type="component" value="Unassembled WGS sequence"/>
</dbReference>
<name>A0A316UI79_9BASI</name>
<dbReference type="Pfam" id="PF03798">
    <property type="entry name" value="TRAM_LAG1_CLN8"/>
    <property type="match status" value="1"/>
</dbReference>
<dbReference type="GO" id="GO:0005783">
    <property type="term" value="C:endoplasmic reticulum"/>
    <property type="evidence" value="ECO:0007669"/>
    <property type="project" value="TreeGrafter"/>
</dbReference>
<sequence length="290" mass="32690">MATHFPLVLLSLSFWLLLHFGSILLTPAIYPAYKRLPGRTRTQWHVHFVALAHAVIIVPLAAAQWYEVREGGGLKGSSHPLAQNRTYGYTKEAGNVYAVTLGYFIWDLVVSALFDGPAFIAHGAVAMMAFTFVYHPIFMYDGFGFLLWELSTPFLNIHWFMDKCGLTGSSYQLINAFFLLSSYIVARLTFGVYNSYSWFQHVNFPQHPHVPAIPLGLKVFYSVGNVVLNTLNFVWFRAMIAAVLKRFDGSSAKKGEKQDEASRIDRKAEKEAGIGSEARDEVRRRVVGEK</sequence>
<reference evidence="9 10" key="1">
    <citation type="journal article" date="2018" name="Mol. Biol. Evol.">
        <title>Broad Genomic Sampling Reveals a Smut Pathogenic Ancestry of the Fungal Clade Ustilaginomycotina.</title>
        <authorList>
            <person name="Kijpornyongpan T."/>
            <person name="Mondo S.J."/>
            <person name="Barry K."/>
            <person name="Sandor L."/>
            <person name="Lee J."/>
            <person name="Lipzen A."/>
            <person name="Pangilinan J."/>
            <person name="LaButti K."/>
            <person name="Hainaut M."/>
            <person name="Henrissat B."/>
            <person name="Grigoriev I.V."/>
            <person name="Spatafora J.W."/>
            <person name="Aime M.C."/>
        </authorList>
    </citation>
    <scope>NUCLEOTIDE SEQUENCE [LARGE SCALE GENOMIC DNA]</scope>
    <source>
        <strain evidence="9 10">MCA 5214</strain>
    </source>
</reference>
<evidence type="ECO:0000256" key="3">
    <source>
        <dbReference type="ARBA" id="ARBA00022989"/>
    </source>
</evidence>
<proteinExistence type="predicted"/>
<dbReference type="SMART" id="SM00724">
    <property type="entry name" value="TLC"/>
    <property type="match status" value="1"/>
</dbReference>
<evidence type="ECO:0000256" key="7">
    <source>
        <dbReference type="SAM" id="Phobius"/>
    </source>
</evidence>
<feature type="transmembrane region" description="Helical" evidence="7">
    <location>
        <begin position="119"/>
        <end position="137"/>
    </location>
</feature>
<dbReference type="AlphaFoldDB" id="A0A316UI79"/>
<evidence type="ECO:0000256" key="6">
    <source>
        <dbReference type="SAM" id="MobiDB-lite"/>
    </source>
</evidence>
<evidence type="ECO:0000256" key="1">
    <source>
        <dbReference type="ARBA" id="ARBA00004141"/>
    </source>
</evidence>
<evidence type="ECO:0000256" key="4">
    <source>
        <dbReference type="ARBA" id="ARBA00023136"/>
    </source>
</evidence>
<organism evidence="9 10">
    <name type="scientific">Jaminaea rosea</name>
    <dbReference type="NCBI Taxonomy" id="1569628"/>
    <lineage>
        <taxon>Eukaryota</taxon>
        <taxon>Fungi</taxon>
        <taxon>Dikarya</taxon>
        <taxon>Basidiomycota</taxon>
        <taxon>Ustilaginomycotina</taxon>
        <taxon>Exobasidiomycetes</taxon>
        <taxon>Microstromatales</taxon>
        <taxon>Microstromatales incertae sedis</taxon>
        <taxon>Jaminaea</taxon>
    </lineage>
</organism>
<dbReference type="GO" id="GO:0016020">
    <property type="term" value="C:membrane"/>
    <property type="evidence" value="ECO:0007669"/>
    <property type="project" value="UniProtKB-SubCell"/>
</dbReference>
<protein>
    <recommendedName>
        <fullName evidence="8">TLC domain-containing protein</fullName>
    </recommendedName>
</protein>
<feature type="transmembrane region" description="Helical" evidence="7">
    <location>
        <begin position="96"/>
        <end position="114"/>
    </location>
</feature>
<dbReference type="STRING" id="1569628.A0A316UI79"/>
<evidence type="ECO:0000259" key="8">
    <source>
        <dbReference type="PROSITE" id="PS50922"/>
    </source>
</evidence>
<dbReference type="GO" id="GO:0055088">
    <property type="term" value="P:lipid homeostasis"/>
    <property type="evidence" value="ECO:0007669"/>
    <property type="project" value="TreeGrafter"/>
</dbReference>
<keyword evidence="2 5" id="KW-0812">Transmembrane</keyword>
<feature type="transmembrane region" description="Helical" evidence="7">
    <location>
        <begin position="219"/>
        <end position="244"/>
    </location>
</feature>
<evidence type="ECO:0000313" key="9">
    <source>
        <dbReference type="EMBL" id="PWN24578.1"/>
    </source>
</evidence>
<keyword evidence="3 7" id="KW-1133">Transmembrane helix</keyword>
<evidence type="ECO:0000256" key="5">
    <source>
        <dbReference type="PROSITE-ProRule" id="PRU00205"/>
    </source>
</evidence>
<comment type="subcellular location">
    <subcellularLocation>
        <location evidence="1">Membrane</location>
        <topology evidence="1">Multi-pass membrane protein</topology>
    </subcellularLocation>
</comment>
<gene>
    <name evidence="9" type="ORF">BDZ90DRAFT_247354</name>
</gene>
<feature type="transmembrane region" description="Helical" evidence="7">
    <location>
        <begin position="45"/>
        <end position="66"/>
    </location>
</feature>
<feature type="domain" description="TLC" evidence="8">
    <location>
        <begin position="39"/>
        <end position="248"/>
    </location>
</feature>
<keyword evidence="10" id="KW-1185">Reference proteome</keyword>
<accession>A0A316UI79</accession>